<evidence type="ECO:0000256" key="4">
    <source>
        <dbReference type="ARBA" id="ARBA00023163"/>
    </source>
</evidence>
<dbReference type="EMBL" id="JAHMUF010000020">
    <property type="protein sequence ID" value="KAG7192076.1"/>
    <property type="molecule type" value="Genomic_DNA"/>
</dbReference>
<evidence type="ECO:0000313" key="8">
    <source>
        <dbReference type="Proteomes" id="UP000790833"/>
    </source>
</evidence>
<keyword evidence="4" id="KW-0804">Transcription</keyword>
<evidence type="ECO:0000256" key="2">
    <source>
        <dbReference type="ARBA" id="ARBA00022491"/>
    </source>
</evidence>
<feature type="compositionally biased region" description="Polar residues" evidence="6">
    <location>
        <begin position="191"/>
        <end position="202"/>
    </location>
</feature>
<dbReference type="GO" id="GO:0005654">
    <property type="term" value="C:nucleoplasm"/>
    <property type="evidence" value="ECO:0007669"/>
    <property type="project" value="UniProtKB-ARBA"/>
</dbReference>
<feature type="compositionally biased region" description="Basic and acidic residues" evidence="6">
    <location>
        <begin position="212"/>
        <end position="221"/>
    </location>
</feature>
<dbReference type="SMART" id="SM01401">
    <property type="entry name" value="Sds3"/>
    <property type="match status" value="1"/>
</dbReference>
<keyword evidence="2" id="KW-0678">Repressor</keyword>
<comment type="caution">
    <text evidence="7">The sequence shown here is derived from an EMBL/GenBank/DDBJ whole genome shotgun (WGS) entry which is preliminary data.</text>
</comment>
<feature type="region of interest" description="Disordered" evidence="6">
    <location>
        <begin position="1"/>
        <end position="107"/>
    </location>
</feature>
<evidence type="ECO:0000256" key="3">
    <source>
        <dbReference type="ARBA" id="ARBA00023015"/>
    </source>
</evidence>
<dbReference type="GO" id="GO:0010468">
    <property type="term" value="P:regulation of gene expression"/>
    <property type="evidence" value="ECO:0007669"/>
    <property type="project" value="UniProtKB-ARBA"/>
</dbReference>
<feature type="compositionally biased region" description="Low complexity" evidence="6">
    <location>
        <begin position="50"/>
        <end position="75"/>
    </location>
</feature>
<dbReference type="GeneID" id="66115810"/>
<dbReference type="InterPro" id="IPR013907">
    <property type="entry name" value="Sds3"/>
</dbReference>
<evidence type="ECO:0000313" key="7">
    <source>
        <dbReference type="EMBL" id="KAG7192076.1"/>
    </source>
</evidence>
<gene>
    <name evidence="7" type="primary">DEP1</name>
    <name evidence="7" type="ORF">KQ657_002436</name>
</gene>
<keyword evidence="5" id="KW-0539">Nucleus</keyword>
<dbReference type="Proteomes" id="UP000790833">
    <property type="component" value="Unassembled WGS sequence"/>
</dbReference>
<evidence type="ECO:0000256" key="6">
    <source>
        <dbReference type="SAM" id="MobiDB-lite"/>
    </source>
</evidence>
<proteinExistence type="predicted"/>
<accession>A0A9P7V6I3</accession>
<name>A0A9P7V6I3_9ASCO</name>
<dbReference type="Pfam" id="PF08598">
    <property type="entry name" value="Sds3"/>
    <property type="match status" value="1"/>
</dbReference>
<keyword evidence="3" id="KW-0805">Transcription regulation</keyword>
<evidence type="ECO:0000256" key="5">
    <source>
        <dbReference type="ARBA" id="ARBA00023242"/>
    </source>
</evidence>
<dbReference type="OrthoDB" id="20886at2759"/>
<feature type="region of interest" description="Disordered" evidence="6">
    <location>
        <begin position="121"/>
        <end position="358"/>
    </location>
</feature>
<reference evidence="7" key="1">
    <citation type="submission" date="2021-03" db="EMBL/GenBank/DDBJ databases">
        <authorList>
            <person name="Palmer J.M."/>
        </authorList>
    </citation>
    <scope>NUCLEOTIDE SEQUENCE</scope>
    <source>
        <strain evidence="7">ARV_011</strain>
    </source>
</reference>
<dbReference type="AlphaFoldDB" id="A0A9P7V6I3"/>
<feature type="compositionally biased region" description="Basic and acidic residues" evidence="6">
    <location>
        <begin position="158"/>
        <end position="175"/>
    </location>
</feature>
<feature type="compositionally biased region" description="Basic and acidic residues" evidence="6">
    <location>
        <begin position="233"/>
        <end position="245"/>
    </location>
</feature>
<comment type="subcellular location">
    <subcellularLocation>
        <location evidence="1">Nucleus</location>
    </subcellularLocation>
</comment>
<protein>
    <submittedName>
        <fullName evidence="7">Transcriptional regulatory protein</fullName>
    </submittedName>
</protein>
<evidence type="ECO:0000256" key="1">
    <source>
        <dbReference type="ARBA" id="ARBA00004123"/>
    </source>
</evidence>
<dbReference type="RefSeq" id="XP_043047627.1">
    <property type="nucleotide sequence ID" value="XM_043193201.1"/>
</dbReference>
<feature type="compositionally biased region" description="Low complexity" evidence="6">
    <location>
        <begin position="251"/>
        <end position="260"/>
    </location>
</feature>
<dbReference type="PANTHER" id="PTHR21964">
    <property type="entry name" value="BREAST CANCER METASTASIS-SUPPRESSOR 1"/>
    <property type="match status" value="1"/>
</dbReference>
<feature type="compositionally biased region" description="Basic and acidic residues" evidence="6">
    <location>
        <begin position="335"/>
        <end position="351"/>
    </location>
</feature>
<keyword evidence="8" id="KW-1185">Reference proteome</keyword>
<sequence>METQTTESKEDTGFATKDSPLTDITTSPPAFDLSSEKLDLLKPAGGPLTAASSVSSSSSSDSTAHKASYSSSELSDLGEEDSEAETDKMDFLDDDGNTSTEGVGTLDLNALSKLTELARLKEVDSDSDDGNIDKTIASKSLPDEDDDTATAVSEMVESEGKVVVEGTTKEEDHQQDIISDENGPSIEDKSGNVSDINPPSSKRSLEDSEMGNDSKRTKVESQTHSPSDSTLADVKEDVDVIKADEDTTEEGNNGSISNGNAIDKLDASPEADNESSHEETEVQENDPQNQVEKKEGSTEAKSVTPVDTELELPVPEVTIEQASESKEEEEDEEESQLKYEQDEAKAEAEADHDNDEIDINEQRRLAIKELFEIEQSFAELRDKLFQDKLTLLEHELQLCLEGSHPELSKIYYKVNEFYQDSLKLANANLTYSLRCIDKETIATRTGVHQNFLRQLMDSRNELITDTTSLWYKINKERNQYDQLVPDFTYSAIPIVPKHAIPDETTGELTPMFVNEERLAVGLEPNAVPLTKKVIKQNTLVELVKQRNDVNQQLGIINGLKQFYGMPVAVGTSLNDETTVLDDELLLKRASEEEINEDLIAMGISI</sequence>
<organism evidence="7 8">
    <name type="scientific">Scheffersomyces spartinae</name>
    <dbReference type="NCBI Taxonomy" id="45513"/>
    <lineage>
        <taxon>Eukaryota</taxon>
        <taxon>Fungi</taxon>
        <taxon>Dikarya</taxon>
        <taxon>Ascomycota</taxon>
        <taxon>Saccharomycotina</taxon>
        <taxon>Pichiomycetes</taxon>
        <taxon>Debaryomycetaceae</taxon>
        <taxon>Scheffersomyces</taxon>
    </lineage>
</organism>